<dbReference type="InterPro" id="IPR041249">
    <property type="entry name" value="HEPN_DZIP3"/>
</dbReference>
<protein>
    <submittedName>
        <fullName evidence="2">E3 ubiquitin-protein ligase DZIP3</fullName>
    </submittedName>
</protein>
<dbReference type="PANTHER" id="PTHR46844:SF1">
    <property type="entry name" value="SLR5058 PROTEIN"/>
    <property type="match status" value="1"/>
</dbReference>
<proteinExistence type="predicted"/>
<reference evidence="2" key="1">
    <citation type="journal article" date="2023" name="G3 (Bethesda)">
        <title>Whole genome assembly and annotation of the endangered Caribbean coral Acropora cervicornis.</title>
        <authorList>
            <person name="Selwyn J.D."/>
            <person name="Vollmer S.V."/>
        </authorList>
    </citation>
    <scope>NUCLEOTIDE SEQUENCE</scope>
    <source>
        <strain evidence="2">K2</strain>
    </source>
</reference>
<keyword evidence="3" id="KW-1185">Reference proteome</keyword>
<dbReference type="EMBL" id="JARQWQ010000049">
    <property type="protein sequence ID" value="KAK2557542.1"/>
    <property type="molecule type" value="Genomic_DNA"/>
</dbReference>
<evidence type="ECO:0000313" key="3">
    <source>
        <dbReference type="Proteomes" id="UP001249851"/>
    </source>
</evidence>
<dbReference type="Pfam" id="PF18738">
    <property type="entry name" value="HEPN_DZIP3"/>
    <property type="match status" value="1"/>
</dbReference>
<evidence type="ECO:0000259" key="1">
    <source>
        <dbReference type="Pfam" id="PF18738"/>
    </source>
</evidence>
<comment type="caution">
    <text evidence="2">The sequence shown here is derived from an EMBL/GenBank/DDBJ whole genome shotgun (WGS) entry which is preliminary data.</text>
</comment>
<evidence type="ECO:0000313" key="2">
    <source>
        <dbReference type="EMBL" id="KAK2557542.1"/>
    </source>
</evidence>
<dbReference type="PANTHER" id="PTHR46844">
    <property type="entry name" value="SLR5058 PROTEIN"/>
    <property type="match status" value="1"/>
</dbReference>
<sequence>MAFSSTQENTKYARLCRLLVDVGGTVLCDTFDSIHPPASLHVVLSSPSVLPTLQSLREKRVLSLLHWERLFPFVASTVSSANFDATLLMVLLRNICGLSPPVSTGNWDQLPPDSDNSTEANIVRIKCYRDEVFAHATEASVDVPTFNALWQKISHVVLALGSGTNYSAIYKTAVNRLATAEWMDPAAEAHYIKLLSDWKKDDDSLKEMVEELKGMLIELVTDSHLKFYFFEKDTISLTLKRS</sequence>
<feature type="domain" description="DZIP3-like HEPN" evidence="1">
    <location>
        <begin position="37"/>
        <end position="191"/>
    </location>
</feature>
<reference evidence="2" key="2">
    <citation type="journal article" date="2023" name="Science">
        <title>Genomic signatures of disease resistance in endangered staghorn corals.</title>
        <authorList>
            <person name="Vollmer S.V."/>
            <person name="Selwyn J.D."/>
            <person name="Despard B.A."/>
            <person name="Roesel C.L."/>
        </authorList>
    </citation>
    <scope>NUCLEOTIDE SEQUENCE</scope>
    <source>
        <strain evidence="2">K2</strain>
    </source>
</reference>
<dbReference type="AlphaFoldDB" id="A0AAD9QA78"/>
<gene>
    <name evidence="2" type="ORF">P5673_020297</name>
</gene>
<organism evidence="2 3">
    <name type="scientific">Acropora cervicornis</name>
    <name type="common">Staghorn coral</name>
    <dbReference type="NCBI Taxonomy" id="6130"/>
    <lineage>
        <taxon>Eukaryota</taxon>
        <taxon>Metazoa</taxon>
        <taxon>Cnidaria</taxon>
        <taxon>Anthozoa</taxon>
        <taxon>Hexacorallia</taxon>
        <taxon>Scleractinia</taxon>
        <taxon>Astrocoeniina</taxon>
        <taxon>Acroporidae</taxon>
        <taxon>Acropora</taxon>
    </lineage>
</organism>
<name>A0AAD9QA78_ACRCE</name>
<dbReference type="Proteomes" id="UP001249851">
    <property type="component" value="Unassembled WGS sequence"/>
</dbReference>
<accession>A0AAD9QA78</accession>